<dbReference type="Pfam" id="PF10646">
    <property type="entry name" value="Germane"/>
    <property type="match status" value="1"/>
</dbReference>
<dbReference type="Pfam" id="PF25976">
    <property type="entry name" value="LpqB_N"/>
    <property type="match status" value="1"/>
</dbReference>
<gene>
    <name evidence="2" type="ORF">CLV92_103355</name>
</gene>
<evidence type="ECO:0000259" key="1">
    <source>
        <dbReference type="SMART" id="SM00909"/>
    </source>
</evidence>
<reference evidence="2 3" key="1">
    <citation type="submission" date="2018-02" db="EMBL/GenBank/DDBJ databases">
        <title>Genomic Encyclopedia of Archaeal and Bacterial Type Strains, Phase II (KMG-II): from individual species to whole genera.</title>
        <authorList>
            <person name="Goeker M."/>
        </authorList>
    </citation>
    <scope>NUCLEOTIDE SEQUENCE [LARGE SCALE GENOMIC DNA]</scope>
    <source>
        <strain evidence="2 3">DSM 22857</strain>
    </source>
</reference>
<dbReference type="InterPro" id="IPR019606">
    <property type="entry name" value="GerMN"/>
</dbReference>
<accession>A0A2S6IUG2</accession>
<proteinExistence type="predicted"/>
<dbReference type="Pfam" id="PF10647">
    <property type="entry name" value="Gmad1"/>
    <property type="match status" value="1"/>
</dbReference>
<protein>
    <submittedName>
        <fullName evidence="2">Sporulation and spore germination protein</fullName>
    </submittedName>
</protein>
<comment type="caution">
    <text evidence="2">The sequence shown here is derived from an EMBL/GenBank/DDBJ whole genome shotgun (WGS) entry which is preliminary data.</text>
</comment>
<dbReference type="SMART" id="SM00909">
    <property type="entry name" value="Germane"/>
    <property type="match status" value="1"/>
</dbReference>
<evidence type="ECO:0000313" key="3">
    <source>
        <dbReference type="Proteomes" id="UP000239485"/>
    </source>
</evidence>
<dbReference type="AlphaFoldDB" id="A0A2S6IUG2"/>
<name>A0A2S6IUG2_9ACTN</name>
<dbReference type="PROSITE" id="PS51257">
    <property type="entry name" value="PROKAR_LIPOPROTEIN"/>
    <property type="match status" value="1"/>
</dbReference>
<dbReference type="OrthoDB" id="3226781at2"/>
<keyword evidence="3" id="KW-1185">Reference proteome</keyword>
<dbReference type="InterPro" id="IPR059026">
    <property type="entry name" value="LpqB_N"/>
</dbReference>
<dbReference type="RefSeq" id="WP_146099433.1">
    <property type="nucleotide sequence ID" value="NZ_PTJD01000003.1"/>
</dbReference>
<dbReference type="InterPro" id="IPR018910">
    <property type="entry name" value="LpqB_C"/>
</dbReference>
<organism evidence="2 3">
    <name type="scientific">Kineococcus xinjiangensis</name>
    <dbReference type="NCBI Taxonomy" id="512762"/>
    <lineage>
        <taxon>Bacteria</taxon>
        <taxon>Bacillati</taxon>
        <taxon>Actinomycetota</taxon>
        <taxon>Actinomycetes</taxon>
        <taxon>Kineosporiales</taxon>
        <taxon>Kineosporiaceae</taxon>
        <taxon>Kineococcus</taxon>
    </lineage>
</organism>
<evidence type="ECO:0000313" key="2">
    <source>
        <dbReference type="EMBL" id="PPK97820.1"/>
    </source>
</evidence>
<dbReference type="Proteomes" id="UP000239485">
    <property type="component" value="Unassembled WGS sequence"/>
</dbReference>
<sequence length="602" mass="61594">MRGGRARLAAAVVLLLVAGAGAGCGRLPSSGPVVSGPRLADDPSFGLIQFVPEGPVAGASPTDVVAGFLRASSSSRDDHAVARSFLTAQAAARWRPETSTTICQRMPSIVLPADPDPAHAGAVPSPPGVAVPEPGAPEAVVPGPAVGGALSVTLQGPVVATIDAQGRRAEQPPGARLSQRLLLLRERGEWRIDWLPDGVVISAADASRTLRPFTLAFATPDGSRLVPEVRWFAYGPNTATRIVRELLHGPSPWLAPAVTSGAPPGTQLRLRSVPVADGVASVDLSDAALVTTPQERRLLLSQLHTSLTGVRGIGSVRVTVNGVELTGPQGRLRAEPRAPGSDGRLLVLGPEGLARYDGARLDTVQGPDGAALEARGVTHPAVSPAGGPYAMLAGGRRLLVQRPGNAPIVAVDGEDDLAPPSADRHGWVWTASGSTVLAVPTAAPAGGPVEVQGPPGGETGRVLQLRVSRDGSRVLLVTEQAEGAPVAAVHGVDRDVSGRPVRLTARGPVLAPGAAEVLDLSWLGEEHAVLLVRRPGEASPRPVIAQIGGPVRLLPQVPGGVSVAAGDTEREVVVGTANGRLLVRSGADWMVVAAGRHPAYPG</sequence>
<dbReference type="EMBL" id="PTJD01000003">
    <property type="protein sequence ID" value="PPK97820.1"/>
    <property type="molecule type" value="Genomic_DNA"/>
</dbReference>
<feature type="domain" description="GerMN" evidence="1">
    <location>
        <begin position="239"/>
        <end position="329"/>
    </location>
</feature>